<dbReference type="GO" id="GO:0016874">
    <property type="term" value="F:ligase activity"/>
    <property type="evidence" value="ECO:0007669"/>
    <property type="project" value="UniProtKB-KW"/>
</dbReference>
<sequence length="491" mass="53727">MDANSGKRAAGRVISPRKRSSVNLKDRTSDRDQNAQFCNRIGCSGRIKYSQNSKIGILDKAKCAKPSMENGKEITRNTSTTFSMMTSSKKSYIDLKSSRVEFDSSESSVSSKSEIGSSSVSSNIRSRKVFHCKSGSCNQNTLPTSSVLSVPNSSGLRACNSGNGSRCSLRNLKCNSTSDVVPRSCSSSESQSSRKDVVKKRSSEGGSSSSSGWKKTNRAVSFNGRVLRSTNGISISDSRRGSWTPREDASDAASVRTQRLINGSTRTRLSSQHIGNVSRFPQPERPIEVEDHGSSSGQSSYSLSSSSGDNLSSLMPSSYMGLDTTSLVHDALQRRDMDGIAEILLALERIGQDEPLTREQVLAFETSLIISGLNLYDQHRDMRLDIDNMSYEELLALEECIGTVSTAVSEEELSKCLVRSIYHVSLSDKKIMGSSEDLDDLKCSICQEEYVLGDQIGKLVECQHRYHATCVQHWLQLKNWCPICKASAVSS</sequence>
<reference evidence="11 12" key="1">
    <citation type="submission" date="2019-12" db="EMBL/GenBank/DDBJ databases">
        <authorList>
            <person name="Alioto T."/>
            <person name="Alioto T."/>
            <person name="Gomez Garrido J."/>
        </authorList>
    </citation>
    <scope>NUCLEOTIDE SEQUENCE [LARGE SCALE GENOMIC DNA]</scope>
</reference>
<keyword evidence="3" id="KW-0808">Transferase</keyword>
<feature type="region of interest" description="Disordered" evidence="9">
    <location>
        <begin position="233"/>
        <end position="309"/>
    </location>
</feature>
<dbReference type="SMART" id="SM00184">
    <property type="entry name" value="RING"/>
    <property type="match status" value="1"/>
</dbReference>
<evidence type="ECO:0000256" key="6">
    <source>
        <dbReference type="ARBA" id="ARBA00022786"/>
    </source>
</evidence>
<dbReference type="Gramene" id="OE9A095267T2">
    <property type="protein sequence ID" value="OE9A095267C2"/>
    <property type="gene ID" value="OE9A095267"/>
</dbReference>
<evidence type="ECO:0000256" key="2">
    <source>
        <dbReference type="ARBA" id="ARBA00012483"/>
    </source>
</evidence>
<evidence type="ECO:0000256" key="3">
    <source>
        <dbReference type="ARBA" id="ARBA00022679"/>
    </source>
</evidence>
<evidence type="ECO:0000256" key="7">
    <source>
        <dbReference type="ARBA" id="ARBA00022833"/>
    </source>
</evidence>
<accession>A0A8S0PNM7</accession>
<evidence type="ECO:0000256" key="8">
    <source>
        <dbReference type="PROSITE-ProRule" id="PRU00175"/>
    </source>
</evidence>
<feature type="region of interest" description="Disordered" evidence="9">
    <location>
        <begin position="176"/>
        <end position="216"/>
    </location>
</feature>
<dbReference type="GO" id="GO:0008270">
    <property type="term" value="F:zinc ion binding"/>
    <property type="evidence" value="ECO:0007669"/>
    <property type="project" value="UniProtKB-KW"/>
</dbReference>
<dbReference type="AlphaFoldDB" id="A0A8S0PNM7"/>
<proteinExistence type="predicted"/>
<comment type="caution">
    <text evidence="11">The sequence shown here is derived from an EMBL/GenBank/DDBJ whole genome shotgun (WGS) entry which is preliminary data.</text>
</comment>
<dbReference type="EC" id="2.3.2.27" evidence="2"/>
<dbReference type="GO" id="GO:0061630">
    <property type="term" value="F:ubiquitin protein ligase activity"/>
    <property type="evidence" value="ECO:0007669"/>
    <property type="project" value="UniProtKB-EC"/>
</dbReference>
<evidence type="ECO:0000256" key="1">
    <source>
        <dbReference type="ARBA" id="ARBA00000900"/>
    </source>
</evidence>
<evidence type="ECO:0000256" key="4">
    <source>
        <dbReference type="ARBA" id="ARBA00022723"/>
    </source>
</evidence>
<keyword evidence="6" id="KW-0833">Ubl conjugation pathway</keyword>
<dbReference type="Gene3D" id="3.30.40.10">
    <property type="entry name" value="Zinc/RING finger domain, C3HC4 (zinc finger)"/>
    <property type="match status" value="1"/>
</dbReference>
<feature type="compositionally biased region" description="Low complexity" evidence="9">
    <location>
        <begin position="176"/>
        <end position="191"/>
    </location>
</feature>
<keyword evidence="5 8" id="KW-0863">Zinc-finger</keyword>
<dbReference type="Pfam" id="PF13639">
    <property type="entry name" value="zf-RING_2"/>
    <property type="match status" value="1"/>
</dbReference>
<dbReference type="SUPFAM" id="SSF57850">
    <property type="entry name" value="RING/U-box"/>
    <property type="match status" value="1"/>
</dbReference>
<comment type="catalytic activity">
    <reaction evidence="1">
        <text>S-ubiquitinyl-[E2 ubiquitin-conjugating enzyme]-L-cysteine + [acceptor protein]-L-lysine = [E2 ubiquitin-conjugating enzyme]-L-cysteine + N(6)-ubiquitinyl-[acceptor protein]-L-lysine.</text>
        <dbReference type="EC" id="2.3.2.27"/>
    </reaction>
</comment>
<dbReference type="PANTHER" id="PTHR22937:SF136">
    <property type="entry name" value="RING-TYPE E3 UBIQUITIN TRANSFERASE"/>
    <property type="match status" value="1"/>
</dbReference>
<name>A0A8S0PNM7_OLEEU</name>
<evidence type="ECO:0000313" key="11">
    <source>
        <dbReference type="EMBL" id="CAA2955474.1"/>
    </source>
</evidence>
<dbReference type="PANTHER" id="PTHR22937">
    <property type="entry name" value="E3 UBIQUITIN-PROTEIN LIGASE RNF165"/>
    <property type="match status" value="1"/>
</dbReference>
<evidence type="ECO:0000256" key="9">
    <source>
        <dbReference type="SAM" id="MobiDB-lite"/>
    </source>
</evidence>
<feature type="compositionally biased region" description="Low complexity" evidence="9">
    <location>
        <begin position="294"/>
        <end position="309"/>
    </location>
</feature>
<feature type="compositionally biased region" description="Basic and acidic residues" evidence="9">
    <location>
        <begin position="237"/>
        <end position="249"/>
    </location>
</feature>
<dbReference type="PROSITE" id="PS50089">
    <property type="entry name" value="ZF_RING_2"/>
    <property type="match status" value="1"/>
</dbReference>
<evidence type="ECO:0000259" key="10">
    <source>
        <dbReference type="PROSITE" id="PS50089"/>
    </source>
</evidence>
<organism evidence="11 12">
    <name type="scientific">Olea europaea subsp. europaea</name>
    <dbReference type="NCBI Taxonomy" id="158383"/>
    <lineage>
        <taxon>Eukaryota</taxon>
        <taxon>Viridiplantae</taxon>
        <taxon>Streptophyta</taxon>
        <taxon>Embryophyta</taxon>
        <taxon>Tracheophyta</taxon>
        <taxon>Spermatophyta</taxon>
        <taxon>Magnoliopsida</taxon>
        <taxon>eudicotyledons</taxon>
        <taxon>Gunneridae</taxon>
        <taxon>Pentapetalae</taxon>
        <taxon>asterids</taxon>
        <taxon>lamiids</taxon>
        <taxon>Lamiales</taxon>
        <taxon>Oleaceae</taxon>
        <taxon>Oleeae</taxon>
        <taxon>Olea</taxon>
    </lineage>
</organism>
<dbReference type="InterPro" id="IPR001841">
    <property type="entry name" value="Znf_RING"/>
</dbReference>
<dbReference type="OrthoDB" id="8062037at2759"/>
<feature type="compositionally biased region" description="Basic and acidic residues" evidence="9">
    <location>
        <begin position="192"/>
        <end position="203"/>
    </location>
</feature>
<gene>
    <name evidence="11" type="ORF">OLEA9_A095267</name>
</gene>
<protein>
    <recommendedName>
        <fullName evidence="2">RING-type E3 ubiquitin transferase</fullName>
        <ecNumber evidence="2">2.3.2.27</ecNumber>
    </recommendedName>
</protein>
<feature type="region of interest" description="Disordered" evidence="9">
    <location>
        <begin position="1"/>
        <end position="31"/>
    </location>
</feature>
<evidence type="ECO:0000313" key="12">
    <source>
        <dbReference type="Proteomes" id="UP000594638"/>
    </source>
</evidence>
<dbReference type="Gramene" id="OE9A095267T8">
    <property type="protein sequence ID" value="OE9A095267C8"/>
    <property type="gene ID" value="OE9A095267"/>
</dbReference>
<keyword evidence="4" id="KW-0479">Metal-binding</keyword>
<evidence type="ECO:0000256" key="5">
    <source>
        <dbReference type="ARBA" id="ARBA00022771"/>
    </source>
</evidence>
<dbReference type="EMBL" id="CACTIH010000151">
    <property type="protein sequence ID" value="CAA2955474.1"/>
    <property type="molecule type" value="Genomic_DNA"/>
</dbReference>
<dbReference type="InterPro" id="IPR045191">
    <property type="entry name" value="MBR1/2-like"/>
</dbReference>
<keyword evidence="12" id="KW-1185">Reference proteome</keyword>
<keyword evidence="11" id="KW-0436">Ligase</keyword>
<dbReference type="Proteomes" id="UP000594638">
    <property type="component" value="Unassembled WGS sequence"/>
</dbReference>
<feature type="compositionally biased region" description="Polar residues" evidence="9">
    <location>
        <begin position="255"/>
        <end position="275"/>
    </location>
</feature>
<feature type="domain" description="RING-type" evidence="10">
    <location>
        <begin position="443"/>
        <end position="485"/>
    </location>
</feature>
<dbReference type="Gramene" id="OE9A095267T3">
    <property type="protein sequence ID" value="OE9A095267C3"/>
    <property type="gene ID" value="OE9A095267"/>
</dbReference>
<dbReference type="InterPro" id="IPR013083">
    <property type="entry name" value="Znf_RING/FYVE/PHD"/>
</dbReference>
<keyword evidence="7" id="KW-0862">Zinc</keyword>